<accession>A0A9E8A2F9</accession>
<dbReference type="AlphaFoldDB" id="A0A9E8A2F9"/>
<name>A0A9E8A2F9_9HYPH</name>
<gene>
    <name evidence="1" type="ORF">NWE54_22385</name>
</gene>
<organism evidence="1">
    <name type="scientific">Bosea sp. NBC_00436</name>
    <dbReference type="NCBI Taxonomy" id="2969620"/>
    <lineage>
        <taxon>Bacteria</taxon>
        <taxon>Pseudomonadati</taxon>
        <taxon>Pseudomonadota</taxon>
        <taxon>Alphaproteobacteria</taxon>
        <taxon>Hyphomicrobiales</taxon>
        <taxon>Boseaceae</taxon>
        <taxon>Bosea</taxon>
    </lineage>
</organism>
<protein>
    <submittedName>
        <fullName evidence="1">Uncharacterized protein</fullName>
    </submittedName>
</protein>
<proteinExistence type="predicted"/>
<reference evidence="1" key="1">
    <citation type="submission" date="2022-08" db="EMBL/GenBank/DDBJ databases">
        <title>Complete Genome Sequences of 2 Bosea sp. soil isolates.</title>
        <authorList>
            <person name="Alvarez Arevalo M."/>
            <person name="Sterndorff E.B."/>
            <person name="Faurdal D."/>
            <person name="Joergensen T.S."/>
            <person name="Weber T."/>
        </authorList>
    </citation>
    <scope>NUCLEOTIDE SEQUENCE</scope>
    <source>
        <strain evidence="1">NBC_00436</strain>
    </source>
</reference>
<sequence length="88" mass="9373">MAFHLGMGMSMAVSRLLGETPTIIDQEFLTALPPFWELEDLIAAGLDCEAALAVMAARRSGPRLVDGVVPSGGEQSLLQRFGSSDNTH</sequence>
<evidence type="ECO:0000313" key="1">
    <source>
        <dbReference type="EMBL" id="UZF86495.1"/>
    </source>
</evidence>
<dbReference type="EMBL" id="CP102774">
    <property type="protein sequence ID" value="UZF86495.1"/>
    <property type="molecule type" value="Genomic_DNA"/>
</dbReference>